<evidence type="ECO:0000313" key="1">
    <source>
        <dbReference type="EMBL" id="MPC63400.1"/>
    </source>
</evidence>
<proteinExistence type="predicted"/>
<protein>
    <submittedName>
        <fullName evidence="1">Uncharacterized protein</fullName>
    </submittedName>
</protein>
<name>A0A5B7GTN3_PORTR</name>
<accession>A0A5B7GTN3</accession>
<organism evidence="1 2">
    <name type="scientific">Portunus trituberculatus</name>
    <name type="common">Swimming crab</name>
    <name type="synonym">Neptunus trituberculatus</name>
    <dbReference type="NCBI Taxonomy" id="210409"/>
    <lineage>
        <taxon>Eukaryota</taxon>
        <taxon>Metazoa</taxon>
        <taxon>Ecdysozoa</taxon>
        <taxon>Arthropoda</taxon>
        <taxon>Crustacea</taxon>
        <taxon>Multicrustacea</taxon>
        <taxon>Malacostraca</taxon>
        <taxon>Eumalacostraca</taxon>
        <taxon>Eucarida</taxon>
        <taxon>Decapoda</taxon>
        <taxon>Pleocyemata</taxon>
        <taxon>Brachyura</taxon>
        <taxon>Eubrachyura</taxon>
        <taxon>Portunoidea</taxon>
        <taxon>Portunidae</taxon>
        <taxon>Portuninae</taxon>
        <taxon>Portunus</taxon>
    </lineage>
</organism>
<comment type="caution">
    <text evidence="1">The sequence shown here is derived from an EMBL/GenBank/DDBJ whole genome shotgun (WGS) entry which is preliminary data.</text>
</comment>
<dbReference type="AlphaFoldDB" id="A0A5B7GTN3"/>
<reference evidence="1 2" key="1">
    <citation type="submission" date="2019-05" db="EMBL/GenBank/DDBJ databases">
        <title>Another draft genome of Portunus trituberculatus and its Hox gene families provides insights of decapod evolution.</title>
        <authorList>
            <person name="Jeong J.-H."/>
            <person name="Song I."/>
            <person name="Kim S."/>
            <person name="Choi T."/>
            <person name="Kim D."/>
            <person name="Ryu S."/>
            <person name="Kim W."/>
        </authorList>
    </citation>
    <scope>NUCLEOTIDE SEQUENCE [LARGE SCALE GENOMIC DNA]</scope>
    <source>
        <tissue evidence="1">Muscle</tissue>
    </source>
</reference>
<dbReference type="EMBL" id="VSRR010020752">
    <property type="protein sequence ID" value="MPC63400.1"/>
    <property type="molecule type" value="Genomic_DNA"/>
</dbReference>
<keyword evidence="2" id="KW-1185">Reference proteome</keyword>
<sequence length="58" mass="6886">MKNYQQNAEKCCFSQDCGRTRDAHRPVLLVIQYQNETVTVARRERTELCIRPLISLWC</sequence>
<evidence type="ECO:0000313" key="2">
    <source>
        <dbReference type="Proteomes" id="UP000324222"/>
    </source>
</evidence>
<dbReference type="Proteomes" id="UP000324222">
    <property type="component" value="Unassembled WGS sequence"/>
</dbReference>
<gene>
    <name evidence="1" type="ORF">E2C01_057498</name>
</gene>